<feature type="non-terminal residue" evidence="1">
    <location>
        <position position="1"/>
    </location>
</feature>
<reference evidence="1 2" key="1">
    <citation type="journal article" date="2019" name="Nat. Ecol. Evol.">
        <title>Megaphylogeny resolves global patterns of mushroom evolution.</title>
        <authorList>
            <person name="Varga T."/>
            <person name="Krizsan K."/>
            <person name="Foldi C."/>
            <person name="Dima B."/>
            <person name="Sanchez-Garcia M."/>
            <person name="Sanchez-Ramirez S."/>
            <person name="Szollosi G.J."/>
            <person name="Szarkandi J.G."/>
            <person name="Papp V."/>
            <person name="Albert L."/>
            <person name="Andreopoulos W."/>
            <person name="Angelini C."/>
            <person name="Antonin V."/>
            <person name="Barry K.W."/>
            <person name="Bougher N.L."/>
            <person name="Buchanan P."/>
            <person name="Buyck B."/>
            <person name="Bense V."/>
            <person name="Catcheside P."/>
            <person name="Chovatia M."/>
            <person name="Cooper J."/>
            <person name="Damon W."/>
            <person name="Desjardin D."/>
            <person name="Finy P."/>
            <person name="Geml J."/>
            <person name="Haridas S."/>
            <person name="Hughes K."/>
            <person name="Justo A."/>
            <person name="Karasinski D."/>
            <person name="Kautmanova I."/>
            <person name="Kiss B."/>
            <person name="Kocsube S."/>
            <person name="Kotiranta H."/>
            <person name="LaButti K.M."/>
            <person name="Lechner B.E."/>
            <person name="Liimatainen K."/>
            <person name="Lipzen A."/>
            <person name="Lukacs Z."/>
            <person name="Mihaltcheva S."/>
            <person name="Morgado L.N."/>
            <person name="Niskanen T."/>
            <person name="Noordeloos M.E."/>
            <person name="Ohm R.A."/>
            <person name="Ortiz-Santana B."/>
            <person name="Ovrebo C."/>
            <person name="Racz N."/>
            <person name="Riley R."/>
            <person name="Savchenko A."/>
            <person name="Shiryaev A."/>
            <person name="Soop K."/>
            <person name="Spirin V."/>
            <person name="Szebenyi C."/>
            <person name="Tomsovsky M."/>
            <person name="Tulloss R.E."/>
            <person name="Uehling J."/>
            <person name="Grigoriev I.V."/>
            <person name="Vagvolgyi C."/>
            <person name="Papp T."/>
            <person name="Martin F.M."/>
            <person name="Miettinen O."/>
            <person name="Hibbett D.S."/>
            <person name="Nagy L.G."/>
        </authorList>
    </citation>
    <scope>NUCLEOTIDE SEQUENCE [LARGE SCALE GENOMIC DNA]</scope>
    <source>
        <strain evidence="1 2">NL-1719</strain>
    </source>
</reference>
<gene>
    <name evidence="1" type="ORF">BDN72DRAFT_774653</name>
</gene>
<evidence type="ECO:0000313" key="2">
    <source>
        <dbReference type="Proteomes" id="UP000308600"/>
    </source>
</evidence>
<protein>
    <submittedName>
        <fullName evidence="1">Uncharacterized protein</fullName>
    </submittedName>
</protein>
<keyword evidence="2" id="KW-1185">Reference proteome</keyword>
<dbReference type="EMBL" id="ML208477">
    <property type="protein sequence ID" value="TFK64366.1"/>
    <property type="molecule type" value="Genomic_DNA"/>
</dbReference>
<sequence length="289" mass="31268">PHAILDANGRIVGALAGRPRNSGWDDVLGNACEVLRNIRLVGDVANCFGPNDIDHRRGRFLAVPVGVSFGGGQKVKMNEVIASALASPGLVRIAGFQSQAFYSFAPKIFRDIQSGLLKLYENDPHLSHNFANSIYPTVSLNCGPGTTCLEHLDYGNAPYSFCAVTALGQYDPDLGGHLILFDLKKVFRFPPGSTILLLSATLSHGNTPISPNATRYSVTQYCPGGLLRWVAYGCKPVKSLGTSKQAQATRLKVDGEPGQRWREKLALFSTLASLKNDYKLCPEEGHNIP</sequence>
<proteinExistence type="predicted"/>
<name>A0ACD3AFQ9_9AGAR</name>
<accession>A0ACD3AFQ9</accession>
<dbReference type="Proteomes" id="UP000308600">
    <property type="component" value="Unassembled WGS sequence"/>
</dbReference>
<evidence type="ECO:0000313" key="1">
    <source>
        <dbReference type="EMBL" id="TFK64366.1"/>
    </source>
</evidence>
<organism evidence="1 2">
    <name type="scientific">Pluteus cervinus</name>
    <dbReference type="NCBI Taxonomy" id="181527"/>
    <lineage>
        <taxon>Eukaryota</taxon>
        <taxon>Fungi</taxon>
        <taxon>Dikarya</taxon>
        <taxon>Basidiomycota</taxon>
        <taxon>Agaricomycotina</taxon>
        <taxon>Agaricomycetes</taxon>
        <taxon>Agaricomycetidae</taxon>
        <taxon>Agaricales</taxon>
        <taxon>Pluteineae</taxon>
        <taxon>Pluteaceae</taxon>
        <taxon>Pluteus</taxon>
    </lineage>
</organism>